<name>A0ABS5UVQ7_9BIFI</name>
<evidence type="ECO:0000313" key="4">
    <source>
        <dbReference type="EMBL" id="MBT1174833.1"/>
    </source>
</evidence>
<proteinExistence type="inferred from homology"/>
<comment type="caution">
    <text evidence="2">Lacks conserved residue(s) required for the propagation of feature annotation.</text>
</comment>
<dbReference type="CDD" id="cd01750">
    <property type="entry name" value="GATase1_CobQ"/>
    <property type="match status" value="1"/>
</dbReference>
<keyword evidence="2" id="KW-0378">Hydrolase</keyword>
<dbReference type="PANTHER" id="PTHR21343:SF9">
    <property type="entry name" value="LIPID II ISOGLUTAMINYL SYNTHASE (GLUTAMINE-HYDROLYZING) SUBUNIT GATD"/>
    <property type="match status" value="1"/>
</dbReference>
<dbReference type="InterPro" id="IPR033949">
    <property type="entry name" value="CobQ_GATase1"/>
</dbReference>
<keyword evidence="2" id="KW-0573">Peptidoglycan synthesis</keyword>
<keyword evidence="2" id="KW-0436">Ligase</keyword>
<organism evidence="4 5">
    <name type="scientific">Bifidobacterium colobi</name>
    <dbReference type="NCBI Taxonomy" id="2809026"/>
    <lineage>
        <taxon>Bacteria</taxon>
        <taxon>Bacillati</taxon>
        <taxon>Actinomycetota</taxon>
        <taxon>Actinomycetes</taxon>
        <taxon>Bifidobacteriales</taxon>
        <taxon>Bifidobacteriaceae</taxon>
        <taxon>Bifidobacterium</taxon>
    </lineage>
</organism>
<dbReference type="Proteomes" id="UP000711736">
    <property type="component" value="Unassembled WGS sequence"/>
</dbReference>
<keyword evidence="2" id="KW-0961">Cell wall biogenesis/degradation</keyword>
<evidence type="ECO:0000313" key="5">
    <source>
        <dbReference type="Proteomes" id="UP000711736"/>
    </source>
</evidence>
<dbReference type="SUPFAM" id="SSF52317">
    <property type="entry name" value="Class I glutamine amidotransferase-like"/>
    <property type="match status" value="1"/>
</dbReference>
<protein>
    <recommendedName>
        <fullName evidence="2">Lipid II isoglutaminyl synthase (glutamine-hydrolyzing) subunit GatD</fullName>
        <ecNumber evidence="2">6.3.5.13</ecNumber>
    </recommendedName>
    <alternativeName>
        <fullName evidence="2">Lipid II isoglutaminyl synthase glutaminase subunit</fullName>
        <ecNumber evidence="2">3.5.1.2</ecNumber>
    </alternativeName>
</protein>
<comment type="caution">
    <text evidence="4">The sequence shown here is derived from an EMBL/GenBank/DDBJ whole genome shotgun (WGS) entry which is preliminary data.</text>
</comment>
<dbReference type="Pfam" id="PF07685">
    <property type="entry name" value="GATase_3"/>
    <property type="match status" value="1"/>
</dbReference>
<dbReference type="EC" id="6.3.5.13" evidence="2"/>
<gene>
    <name evidence="2" type="primary">gatD</name>
    <name evidence="4" type="ORF">JS530_04845</name>
</gene>
<dbReference type="InterPro" id="IPR011698">
    <property type="entry name" value="GATase_3"/>
</dbReference>
<evidence type="ECO:0000259" key="3">
    <source>
        <dbReference type="Pfam" id="PF07685"/>
    </source>
</evidence>
<comment type="pathway">
    <text evidence="2">Cell wall biogenesis; peptidoglycan biosynthesis.</text>
</comment>
<dbReference type="PANTHER" id="PTHR21343">
    <property type="entry name" value="DETHIOBIOTIN SYNTHETASE"/>
    <property type="match status" value="1"/>
</dbReference>
<comment type="catalytic activity">
    <reaction evidence="2">
        <text>beta-D-GlcNAc-(1-&gt;4)-Mur2Ac(oyl-L-Ala-gamma-D-Glu-L-Lys-D-Ala-D-Ala)-di-trans,octa-cis-undecaprenyl diphosphate + L-glutamine + ATP + H2O = beta-D-GlcNAc-(1-&gt;4)-Mur2Ac(oyl-L-Ala-D-isoglutaminyl-L-Lys-D-Ala-D-Ala)-di-trans,octa-cis-undecaprenyl diphosphate + L-glutamate + ADP + phosphate + H(+)</text>
        <dbReference type="Rhea" id="RHEA:57928"/>
        <dbReference type="ChEBI" id="CHEBI:15377"/>
        <dbReference type="ChEBI" id="CHEBI:15378"/>
        <dbReference type="ChEBI" id="CHEBI:29985"/>
        <dbReference type="ChEBI" id="CHEBI:30616"/>
        <dbReference type="ChEBI" id="CHEBI:43474"/>
        <dbReference type="ChEBI" id="CHEBI:58359"/>
        <dbReference type="ChEBI" id="CHEBI:60033"/>
        <dbReference type="ChEBI" id="CHEBI:62233"/>
        <dbReference type="ChEBI" id="CHEBI:456216"/>
        <dbReference type="EC" id="6.3.5.13"/>
    </reaction>
</comment>
<comment type="catalytic activity">
    <reaction evidence="2">
        <text>L-glutamine + H2O = L-glutamate + NH4(+)</text>
        <dbReference type="Rhea" id="RHEA:15889"/>
        <dbReference type="ChEBI" id="CHEBI:15377"/>
        <dbReference type="ChEBI" id="CHEBI:28938"/>
        <dbReference type="ChEBI" id="CHEBI:29985"/>
        <dbReference type="ChEBI" id="CHEBI:58359"/>
        <dbReference type="EC" id="3.5.1.2"/>
    </reaction>
</comment>
<dbReference type="PROSITE" id="PS51274">
    <property type="entry name" value="GATASE_COBBQ"/>
    <property type="match status" value="1"/>
</dbReference>
<dbReference type="RefSeq" id="WP_214376078.1">
    <property type="nucleotide sequence ID" value="NZ_JAFEJU010000003.1"/>
</dbReference>
<dbReference type="InterPro" id="IPR043702">
    <property type="entry name" value="Lipid_II_synth_GatD"/>
</dbReference>
<dbReference type="InterPro" id="IPR029062">
    <property type="entry name" value="Class_I_gatase-like"/>
</dbReference>
<evidence type="ECO:0000256" key="1">
    <source>
        <dbReference type="ARBA" id="ARBA00022962"/>
    </source>
</evidence>
<comment type="function">
    <text evidence="2">The lipid II isoglutaminyl synthase complex catalyzes the formation of alpha-D-isoglutamine in the cell wall lipid II stem peptide. The GatD subunit catalyzes the hydrolysis of glutamine to glutamate and ammonia. The resulting ammonia molecule is channeled to the active site of MurT.</text>
</comment>
<comment type="similarity">
    <text evidence="2">Belongs to the CobB/CobQ family. GatD subfamily.</text>
</comment>
<comment type="subunit">
    <text evidence="2">Forms a heterodimer with MurT.</text>
</comment>
<keyword evidence="1 2" id="KW-0315">Glutamine amidotransferase</keyword>
<keyword evidence="5" id="KW-1185">Reference proteome</keyword>
<reference evidence="4 5" key="1">
    <citation type="journal article" date="2021" name="Environ. Microbiol.">
        <title>Genetic insights into the dark matter of the mammalian gut microbiota through targeted genome reconstruction.</title>
        <authorList>
            <person name="Lugli G.A."/>
            <person name="Alessandri G."/>
            <person name="Milani C."/>
            <person name="Viappiani A."/>
            <person name="Fontana F."/>
            <person name="Tarracchini C."/>
            <person name="Mancabelli L."/>
            <person name="Argentini C."/>
            <person name="Ruiz L."/>
            <person name="Margolles A."/>
            <person name="van Sinderen D."/>
            <person name="Turroni F."/>
            <person name="Ventura M."/>
        </authorList>
    </citation>
    <scope>NUCLEOTIDE SEQUENCE [LARGE SCALE GENOMIC DNA]</scope>
    <source>
        <strain evidence="4 5">LC6</strain>
    </source>
</reference>
<evidence type="ECO:0000256" key="2">
    <source>
        <dbReference type="HAMAP-Rule" id="MF_02213"/>
    </source>
</evidence>
<sequence length="248" mass="27112">MANTESQNRPIDVLLLYPKELNIYGDYGNTQVIRRRLEWYGYEPNLIIYEGGDLPENIDMVLGGGGQDSGLKAIYPDLKSKEDQFKALAEAEVPMLTISGLYQMFGKSFPLGGETLEGLGLLDVTTKEGAEKFDGNVFAESEQFGTIIGYEIHENLSFVGEGSKPLAEKVTKGTSNNTIDTTEGAINHHVIGTYLYGPLLPKNPAIADFLIKAACVHRYGAFEPAIQPANLPVAKLTEEARKVALTRP</sequence>
<dbReference type="HAMAP" id="MF_02213">
    <property type="entry name" value="Lipid_II_synth_GatD"/>
    <property type="match status" value="1"/>
</dbReference>
<dbReference type="EC" id="3.5.1.2" evidence="2"/>
<keyword evidence="2" id="KW-0133">Cell shape</keyword>
<feature type="domain" description="CobB/CobQ-like glutamine amidotransferase" evidence="3">
    <location>
        <begin position="13"/>
        <end position="203"/>
    </location>
</feature>
<dbReference type="EMBL" id="JAFEJU010000003">
    <property type="protein sequence ID" value="MBT1174833.1"/>
    <property type="molecule type" value="Genomic_DNA"/>
</dbReference>
<accession>A0ABS5UVQ7</accession>